<sequence>MSVLQLPAGLGNCLGTVADLESIVGAQTSLAASQTVCEYPSAAQTVFAPSKTVLESVQVPHWSGRRSGSLRLVPRQSWHRRRLSARLL</sequence>
<evidence type="ECO:0000313" key="2">
    <source>
        <dbReference type="Proteomes" id="UP000828390"/>
    </source>
</evidence>
<protein>
    <submittedName>
        <fullName evidence="1">Uncharacterized protein</fullName>
    </submittedName>
</protein>
<dbReference type="AlphaFoldDB" id="A0A9D4H129"/>
<accession>A0A9D4H129</accession>
<name>A0A9D4H129_DREPO</name>
<dbReference type="EMBL" id="JAIWYP010000005">
    <property type="protein sequence ID" value="KAH3826643.1"/>
    <property type="molecule type" value="Genomic_DNA"/>
</dbReference>
<gene>
    <name evidence="1" type="ORF">DPMN_128552</name>
</gene>
<keyword evidence="2" id="KW-1185">Reference proteome</keyword>
<comment type="caution">
    <text evidence="1">The sequence shown here is derived from an EMBL/GenBank/DDBJ whole genome shotgun (WGS) entry which is preliminary data.</text>
</comment>
<evidence type="ECO:0000313" key="1">
    <source>
        <dbReference type="EMBL" id="KAH3826643.1"/>
    </source>
</evidence>
<organism evidence="1 2">
    <name type="scientific">Dreissena polymorpha</name>
    <name type="common">Zebra mussel</name>
    <name type="synonym">Mytilus polymorpha</name>
    <dbReference type="NCBI Taxonomy" id="45954"/>
    <lineage>
        <taxon>Eukaryota</taxon>
        <taxon>Metazoa</taxon>
        <taxon>Spiralia</taxon>
        <taxon>Lophotrochozoa</taxon>
        <taxon>Mollusca</taxon>
        <taxon>Bivalvia</taxon>
        <taxon>Autobranchia</taxon>
        <taxon>Heteroconchia</taxon>
        <taxon>Euheterodonta</taxon>
        <taxon>Imparidentia</taxon>
        <taxon>Neoheterodontei</taxon>
        <taxon>Myida</taxon>
        <taxon>Dreissenoidea</taxon>
        <taxon>Dreissenidae</taxon>
        <taxon>Dreissena</taxon>
    </lineage>
</organism>
<dbReference type="Proteomes" id="UP000828390">
    <property type="component" value="Unassembled WGS sequence"/>
</dbReference>
<reference evidence="1" key="1">
    <citation type="journal article" date="2019" name="bioRxiv">
        <title>The Genome of the Zebra Mussel, Dreissena polymorpha: A Resource for Invasive Species Research.</title>
        <authorList>
            <person name="McCartney M.A."/>
            <person name="Auch B."/>
            <person name="Kono T."/>
            <person name="Mallez S."/>
            <person name="Zhang Y."/>
            <person name="Obille A."/>
            <person name="Becker A."/>
            <person name="Abrahante J.E."/>
            <person name="Garbe J."/>
            <person name="Badalamenti J.P."/>
            <person name="Herman A."/>
            <person name="Mangelson H."/>
            <person name="Liachko I."/>
            <person name="Sullivan S."/>
            <person name="Sone E.D."/>
            <person name="Koren S."/>
            <person name="Silverstein K.A.T."/>
            <person name="Beckman K.B."/>
            <person name="Gohl D.M."/>
        </authorList>
    </citation>
    <scope>NUCLEOTIDE SEQUENCE</scope>
    <source>
        <strain evidence="1">Duluth1</strain>
        <tissue evidence="1">Whole animal</tissue>
    </source>
</reference>
<reference evidence="1" key="2">
    <citation type="submission" date="2020-11" db="EMBL/GenBank/DDBJ databases">
        <authorList>
            <person name="McCartney M.A."/>
            <person name="Auch B."/>
            <person name="Kono T."/>
            <person name="Mallez S."/>
            <person name="Becker A."/>
            <person name="Gohl D.M."/>
            <person name="Silverstein K.A.T."/>
            <person name="Koren S."/>
            <person name="Bechman K.B."/>
            <person name="Herman A."/>
            <person name="Abrahante J.E."/>
            <person name="Garbe J."/>
        </authorList>
    </citation>
    <scope>NUCLEOTIDE SEQUENCE</scope>
    <source>
        <strain evidence="1">Duluth1</strain>
        <tissue evidence="1">Whole animal</tissue>
    </source>
</reference>
<proteinExistence type="predicted"/>